<sequence length="767" mass="84805">MPLLKKPPKEEEEEEGDPFAVHPESRYRRRATLERLVGLAPFARARRPPTKDGGSGAGGRARRRSEDFGLLRRLPGRRKASAEALGERPVVPKRGSLLRLAWGARGRRGSAGERPPEEEEEEEEGEGRRDGDGGGGRRPEGRGKDREPLSVLEILELIQRRELVAADEQIITLEAECAAAAAAAASSLAASSAPAVPAGGRQARDVALLYRALLAQLWAVLGEAVPAGRPYPPLRSVIRVLEREEEADARHAPGTPGRPRGLRRRWREAVGRAAGERLAQAAAAGAGLGERLAAVAARMVGDLGVVRRHVAPAYPPAYDAFGVYARGYHRALAQQLGAVAQRPLAVPDLYLLLDWHSNAYPREVLGHPEVGALLQAQALGPPLPPETQRSLESSCIAAVKAKVEVAVAQELQLSEDTWAEEATSQELQEGLATRVTALLRAHVDRAPQITPEFGMEMAHSLLGVLVAFLHSFQRKVEQFLEAPGEATPPDGATGRAIVLVNCCPPFRTFTEHLAQFGHPESEEPRRQAHAALDKVTRLCNHVLTQRLFEDLKPYFNKLMKRKWLTSSDAFDTIVMLITSFTQKLRPLRPEPYQVLVSEVHRRVLIEYVRPLLQVRLVCTSAKMRARVAARLGDEARQLRELFNRLDSASPWLDSVVPRLRELLVLEDTAALQMEVGVLVRDFPDVRRKHVAAVLDVRGLRGQAARQEILGVVRDLEQSDAEPGLPRQRAFFSELAVTREVRCLPFHLPRLARLSHLRLRRPHPRPRP</sequence>
<keyword evidence="4" id="KW-1185">Reference proteome</keyword>
<feature type="region of interest" description="Disordered" evidence="2">
    <location>
        <begin position="1"/>
        <end position="26"/>
    </location>
</feature>
<feature type="region of interest" description="Disordered" evidence="2">
    <location>
        <begin position="38"/>
        <end position="88"/>
    </location>
</feature>
<evidence type="ECO:0000256" key="1">
    <source>
        <dbReference type="ARBA" id="ARBA00009447"/>
    </source>
</evidence>
<dbReference type="AlphaFoldDB" id="A0ABC9XW05"/>
<gene>
    <name evidence="3" type="ORF">GRJ2_002658900</name>
</gene>
<comment type="caution">
    <text evidence="3">The sequence shown here is derived from an EMBL/GenBank/DDBJ whole genome shotgun (WGS) entry which is preliminary data.</text>
</comment>
<reference evidence="3 4" key="1">
    <citation type="submission" date="2024-06" db="EMBL/GenBank/DDBJ databases">
        <title>The draft genome of Grus japonensis, version 3.</title>
        <authorList>
            <person name="Nabeshima K."/>
            <person name="Suzuki S."/>
            <person name="Onuma M."/>
        </authorList>
    </citation>
    <scope>NUCLEOTIDE SEQUENCE [LARGE SCALE GENOMIC DNA]</scope>
    <source>
        <strain evidence="3 4">451A</strain>
    </source>
</reference>
<dbReference type="Gene3D" id="1.10.357.70">
    <property type="entry name" value="Exocyst complex component Sec6, C-terminal domain"/>
    <property type="match status" value="1"/>
</dbReference>
<feature type="region of interest" description="Disordered" evidence="2">
    <location>
        <begin position="102"/>
        <end position="145"/>
    </location>
</feature>
<comment type="similarity">
    <text evidence="1">Belongs to the SEC6 family.</text>
</comment>
<protein>
    <submittedName>
        <fullName evidence="3">Exocyst complex component 3-like protein 2</fullName>
    </submittedName>
</protein>
<dbReference type="PANTHER" id="PTHR21292:SF7">
    <property type="entry name" value="EXOCYST COMPLEX COMPONENT 3-LIKE 2"/>
    <property type="match status" value="1"/>
</dbReference>
<dbReference type="InterPro" id="IPR042532">
    <property type="entry name" value="EXOC3/Sec6_C"/>
</dbReference>
<evidence type="ECO:0000256" key="2">
    <source>
        <dbReference type="SAM" id="MobiDB-lite"/>
    </source>
</evidence>
<dbReference type="Proteomes" id="UP001623348">
    <property type="component" value="Unassembled WGS sequence"/>
</dbReference>
<dbReference type="Pfam" id="PF06046">
    <property type="entry name" value="Sec6"/>
    <property type="match status" value="1"/>
</dbReference>
<name>A0ABC9XW05_GRUJA</name>
<evidence type="ECO:0000313" key="3">
    <source>
        <dbReference type="EMBL" id="GAB0201933.1"/>
    </source>
</evidence>
<feature type="region of interest" description="Disordered" evidence="2">
    <location>
        <begin position="245"/>
        <end position="264"/>
    </location>
</feature>
<organism evidence="3 4">
    <name type="scientific">Grus japonensis</name>
    <name type="common">Japanese crane</name>
    <name type="synonym">Red-crowned crane</name>
    <dbReference type="NCBI Taxonomy" id="30415"/>
    <lineage>
        <taxon>Eukaryota</taxon>
        <taxon>Metazoa</taxon>
        <taxon>Chordata</taxon>
        <taxon>Craniata</taxon>
        <taxon>Vertebrata</taxon>
        <taxon>Euteleostomi</taxon>
        <taxon>Archelosauria</taxon>
        <taxon>Archosauria</taxon>
        <taxon>Dinosauria</taxon>
        <taxon>Saurischia</taxon>
        <taxon>Theropoda</taxon>
        <taxon>Coelurosauria</taxon>
        <taxon>Aves</taxon>
        <taxon>Neognathae</taxon>
        <taxon>Neoaves</taxon>
        <taxon>Gruiformes</taxon>
        <taxon>Gruidae</taxon>
        <taxon>Grus</taxon>
    </lineage>
</organism>
<dbReference type="EMBL" id="BAAFJT010000034">
    <property type="protein sequence ID" value="GAB0201933.1"/>
    <property type="molecule type" value="Genomic_DNA"/>
</dbReference>
<dbReference type="FunFam" id="1.10.357.70:FF:000003">
    <property type="entry name" value="exocyst complex component 3-like protein 2"/>
    <property type="match status" value="1"/>
</dbReference>
<dbReference type="PANTHER" id="PTHR21292">
    <property type="entry name" value="EXOCYST COMPLEX COMPONENT SEC6-RELATED"/>
    <property type="match status" value="1"/>
</dbReference>
<feature type="compositionally biased region" description="Basic and acidic residues" evidence="2">
    <location>
        <begin position="126"/>
        <end position="145"/>
    </location>
</feature>
<dbReference type="InterPro" id="IPR010326">
    <property type="entry name" value="EXOC3/Sec6"/>
</dbReference>
<proteinExistence type="inferred from homology"/>
<feature type="compositionally biased region" description="Acidic residues" evidence="2">
    <location>
        <begin position="116"/>
        <end position="125"/>
    </location>
</feature>
<accession>A0ABC9XW05</accession>
<evidence type="ECO:0000313" key="4">
    <source>
        <dbReference type="Proteomes" id="UP001623348"/>
    </source>
</evidence>